<accession>A0AAV8TW99</accession>
<keyword evidence="8" id="KW-0125">Carotenoid biosynthesis</keyword>
<keyword evidence="13" id="KW-1185">Reference proteome</keyword>
<dbReference type="InterPro" id="IPR053378">
    <property type="entry name" value="Prenyl_diphosphate_synthase"/>
</dbReference>
<evidence type="ECO:0000256" key="7">
    <source>
        <dbReference type="ARBA" id="ARBA00022723"/>
    </source>
</evidence>
<evidence type="ECO:0000256" key="11">
    <source>
        <dbReference type="RuleBase" id="RU004466"/>
    </source>
</evidence>
<dbReference type="SFLD" id="SFLDG01017">
    <property type="entry name" value="Polyprenyl_Transferase_Like"/>
    <property type="match status" value="1"/>
</dbReference>
<dbReference type="Gene3D" id="1.10.600.10">
    <property type="entry name" value="Farnesyl Diphosphate Synthase"/>
    <property type="match status" value="1"/>
</dbReference>
<keyword evidence="6 11" id="KW-0808">Transferase</keyword>
<gene>
    <name evidence="12" type="ORF">K2173_021423</name>
</gene>
<comment type="cofactor">
    <cofactor evidence="1">
        <name>Mg(2+)</name>
        <dbReference type="ChEBI" id="CHEBI:18420"/>
    </cofactor>
</comment>
<comment type="caution">
    <text evidence="12">The sequence shown here is derived from an EMBL/GenBank/DDBJ whole genome shotgun (WGS) entry which is preliminary data.</text>
</comment>
<dbReference type="PROSITE" id="PS00444">
    <property type="entry name" value="POLYPRENYL_SYNTHASE_2"/>
    <property type="match status" value="1"/>
</dbReference>
<dbReference type="PROSITE" id="PS00723">
    <property type="entry name" value="POLYPRENYL_SYNTHASE_1"/>
    <property type="match status" value="1"/>
</dbReference>
<dbReference type="AlphaFoldDB" id="A0AAV8TW99"/>
<keyword evidence="9" id="KW-0460">Magnesium</keyword>
<comment type="pathway">
    <text evidence="3">Isoprenoid biosynthesis; farnesyl diphosphate biosynthesis; farnesyl diphosphate from geranyl diphosphate and isopentenyl diphosphate: step 1/1.</text>
</comment>
<dbReference type="PANTHER" id="PTHR43281:SF24">
    <property type="entry name" value="OS07G0580900 PROTEIN"/>
    <property type="match status" value="1"/>
</dbReference>
<name>A0AAV8TW99_9ROSI</name>
<evidence type="ECO:0000256" key="2">
    <source>
        <dbReference type="ARBA" id="ARBA00004932"/>
    </source>
</evidence>
<evidence type="ECO:0000256" key="10">
    <source>
        <dbReference type="ARBA" id="ARBA00023229"/>
    </source>
</evidence>
<dbReference type="Pfam" id="PF00348">
    <property type="entry name" value="polyprenyl_synt"/>
    <property type="match status" value="1"/>
</dbReference>
<proteinExistence type="inferred from homology"/>
<keyword evidence="10" id="KW-0414">Isoprene biosynthesis</keyword>
<dbReference type="CDD" id="cd00685">
    <property type="entry name" value="Trans_IPPS_HT"/>
    <property type="match status" value="1"/>
</dbReference>
<evidence type="ECO:0000256" key="4">
    <source>
        <dbReference type="ARBA" id="ARBA00005221"/>
    </source>
</evidence>
<protein>
    <recommendedName>
        <fullName evidence="14">Geranylgeranyl diphosphate synthase</fullName>
    </recommendedName>
</protein>
<evidence type="ECO:0000313" key="12">
    <source>
        <dbReference type="EMBL" id="KAJ8770776.1"/>
    </source>
</evidence>
<reference evidence="12 13" key="1">
    <citation type="submission" date="2021-09" db="EMBL/GenBank/DDBJ databases">
        <title>Genomic insights and catalytic innovation underlie evolution of tropane alkaloids biosynthesis.</title>
        <authorList>
            <person name="Wang Y.-J."/>
            <person name="Tian T."/>
            <person name="Huang J.-P."/>
            <person name="Huang S.-X."/>
        </authorList>
    </citation>
    <scope>NUCLEOTIDE SEQUENCE [LARGE SCALE GENOMIC DNA]</scope>
    <source>
        <strain evidence="12">KIB-2018</strain>
        <tissue evidence="12">Leaf</tissue>
    </source>
</reference>
<dbReference type="InterPro" id="IPR008949">
    <property type="entry name" value="Isoprenoid_synthase_dom_sf"/>
</dbReference>
<dbReference type="PANTHER" id="PTHR43281">
    <property type="entry name" value="FARNESYL DIPHOSPHATE SYNTHASE"/>
    <property type="match status" value="1"/>
</dbReference>
<dbReference type="Proteomes" id="UP001159364">
    <property type="component" value="Linkage Group LG03"/>
</dbReference>
<evidence type="ECO:0000256" key="3">
    <source>
        <dbReference type="ARBA" id="ARBA00005035"/>
    </source>
</evidence>
<evidence type="ECO:0000256" key="1">
    <source>
        <dbReference type="ARBA" id="ARBA00001946"/>
    </source>
</evidence>
<dbReference type="NCBIfam" id="NF045485">
    <property type="entry name" value="FPPsyn"/>
    <property type="match status" value="1"/>
</dbReference>
<dbReference type="GO" id="GO:0004311">
    <property type="term" value="F:geranylgeranyl diphosphate synthase activity"/>
    <property type="evidence" value="ECO:0007669"/>
    <property type="project" value="TreeGrafter"/>
</dbReference>
<dbReference type="InterPro" id="IPR000092">
    <property type="entry name" value="Polyprenyl_synt"/>
</dbReference>
<comment type="similarity">
    <text evidence="5 11">Belongs to the FPP/GGPP synthase family.</text>
</comment>
<evidence type="ECO:0000256" key="9">
    <source>
        <dbReference type="ARBA" id="ARBA00022842"/>
    </source>
</evidence>
<keyword evidence="7" id="KW-0479">Metal-binding</keyword>
<dbReference type="SFLD" id="SFLDS00005">
    <property type="entry name" value="Isoprenoid_Synthase_Type_I"/>
    <property type="match status" value="1"/>
</dbReference>
<evidence type="ECO:0008006" key="14">
    <source>
        <dbReference type="Google" id="ProtNLM"/>
    </source>
</evidence>
<evidence type="ECO:0000256" key="8">
    <source>
        <dbReference type="ARBA" id="ARBA00022746"/>
    </source>
</evidence>
<comment type="pathway">
    <text evidence="2">Isoprenoid biosynthesis; geranyl diphosphate biosynthesis; geranyl diphosphate from dimethylallyl diphosphate and isopentenyl diphosphate: step 1/1.</text>
</comment>
<dbReference type="SUPFAM" id="SSF48576">
    <property type="entry name" value="Terpenoid synthases"/>
    <property type="match status" value="1"/>
</dbReference>
<sequence>MTSASLGSWVLTSSIIINQATRSRSRSKTMSQPRYPLWNLSMPLFYRKPKRPISYVAAVLTKEESTLDEEHNSWPKSTFDFKSYMRQKANNVNQALNAAVSLRDPAKIHESMRYSLLAGGKRVRPVLCIAACELVGGTESMAMPAACAVEMIHTMSLIHDDLPCMDNDDLRRGQPTNHIVFGEDVAVLAGDALLAFAFEHIAVSTIKVSPLRIVRAVGELARAIGAEGLVAGQVVDISSEGLSEVGLEQLEFIHVHKTAKLLEGAVVLGAILGGGSDEEVEKLRNYARGIGLLFQVVDDILDVTKSSEELGKTAGKDLVADKVTYPKLMGLEKSRELAEKLNREAQEQLVGFASDKAAPLIALANYIAYRQN</sequence>
<dbReference type="GO" id="GO:0016117">
    <property type="term" value="P:carotenoid biosynthetic process"/>
    <property type="evidence" value="ECO:0007669"/>
    <property type="project" value="UniProtKB-KW"/>
</dbReference>
<organism evidence="12 13">
    <name type="scientific">Erythroxylum novogranatense</name>
    <dbReference type="NCBI Taxonomy" id="1862640"/>
    <lineage>
        <taxon>Eukaryota</taxon>
        <taxon>Viridiplantae</taxon>
        <taxon>Streptophyta</taxon>
        <taxon>Embryophyta</taxon>
        <taxon>Tracheophyta</taxon>
        <taxon>Spermatophyta</taxon>
        <taxon>Magnoliopsida</taxon>
        <taxon>eudicotyledons</taxon>
        <taxon>Gunneridae</taxon>
        <taxon>Pentapetalae</taxon>
        <taxon>rosids</taxon>
        <taxon>fabids</taxon>
        <taxon>Malpighiales</taxon>
        <taxon>Erythroxylaceae</taxon>
        <taxon>Erythroxylum</taxon>
    </lineage>
</organism>
<comment type="pathway">
    <text evidence="4">Isoprenoid biosynthesis; geranylgeranyl diphosphate biosynthesis; geranylgeranyl diphosphate from farnesyl diphosphate and isopentenyl diphosphate: step 1/1.</text>
</comment>
<dbReference type="EMBL" id="JAIWQS010000003">
    <property type="protein sequence ID" value="KAJ8770776.1"/>
    <property type="molecule type" value="Genomic_DNA"/>
</dbReference>
<evidence type="ECO:0000256" key="6">
    <source>
        <dbReference type="ARBA" id="ARBA00022679"/>
    </source>
</evidence>
<dbReference type="GO" id="GO:0005737">
    <property type="term" value="C:cytoplasm"/>
    <property type="evidence" value="ECO:0007669"/>
    <property type="project" value="UniProtKB-ARBA"/>
</dbReference>
<dbReference type="FunFam" id="1.10.600.10:FF:000001">
    <property type="entry name" value="Geranylgeranyl diphosphate synthase"/>
    <property type="match status" value="1"/>
</dbReference>
<evidence type="ECO:0000256" key="5">
    <source>
        <dbReference type="ARBA" id="ARBA00006706"/>
    </source>
</evidence>
<dbReference type="InterPro" id="IPR033749">
    <property type="entry name" value="Polyprenyl_synt_CS"/>
</dbReference>
<evidence type="ECO:0000313" key="13">
    <source>
        <dbReference type="Proteomes" id="UP001159364"/>
    </source>
</evidence>
<dbReference type="GO" id="GO:0046872">
    <property type="term" value="F:metal ion binding"/>
    <property type="evidence" value="ECO:0007669"/>
    <property type="project" value="UniProtKB-KW"/>
</dbReference>